<dbReference type="Proteomes" id="UP000029643">
    <property type="component" value="Unassembled WGS sequence"/>
</dbReference>
<evidence type="ECO:0000313" key="2">
    <source>
        <dbReference type="EMBL" id="GAL82607.1"/>
    </source>
</evidence>
<accession>A0A090X788</accession>
<name>A0A090X788_9FLAO</name>
<dbReference type="Pfam" id="PF01345">
    <property type="entry name" value="DUF11"/>
    <property type="match status" value="1"/>
</dbReference>
<protein>
    <submittedName>
        <fullName evidence="2">Conserved repeat domain protein</fullName>
    </submittedName>
</protein>
<organism evidence="2 3">
    <name type="scientific">Algibacter lectus</name>
    <dbReference type="NCBI Taxonomy" id="221126"/>
    <lineage>
        <taxon>Bacteria</taxon>
        <taxon>Pseudomonadati</taxon>
        <taxon>Bacteroidota</taxon>
        <taxon>Flavobacteriia</taxon>
        <taxon>Flavobacteriales</taxon>
        <taxon>Flavobacteriaceae</taxon>
        <taxon>Algibacter</taxon>
    </lineage>
</organism>
<reference evidence="2 3" key="1">
    <citation type="journal article" date="2014" name="Genome Announc.">
        <title>Draft Genome Sequences of Marine Flavobacterium Algibacter lectus Strains SS8 and NR4.</title>
        <authorList>
            <person name="Takatani N."/>
            <person name="Nakanishi M."/>
            <person name="Meirelles P."/>
            <person name="Mino S."/>
            <person name="Suda W."/>
            <person name="Oshima K."/>
            <person name="Hattori M."/>
            <person name="Ohkuma M."/>
            <person name="Hosokawa M."/>
            <person name="Miyashita K."/>
            <person name="Thompson F.L."/>
            <person name="Niwa A."/>
            <person name="Sawabe T."/>
            <person name="Sawabe T."/>
        </authorList>
    </citation>
    <scope>NUCLEOTIDE SEQUENCE [LARGE SCALE GENOMIC DNA]</scope>
    <source>
        <strain evidence="3">JCM19274</strain>
    </source>
</reference>
<sequence length="1288" mass="136464">MNCTELELGGVTSVINISYETSLKLYDAPGGNLVFERDIHCGNFEPIIEHSCNPPCAGPNITGLDAYRITAGWSDNTMTSKVDLTSTNPDGSPVYELDKYLAGDEMMVETSGFMSSLSSDNLHFIQNYTTDGLTAGANDIEFVSGTIVITKFGGSTTLELPVSAPIVTSSGNTHTLDYDLSSALSDPIVGGLIEDQDTFEVNFKYKFTTDTYTNFGYHILSGFRGRYYVDETLTGSTSNVANDNDNDGIPNERLSCFDWGDQVAYLRPDNLSYGVANSTFEYCAEVWANLINDYTRSNSPHLHTGEYRPTTMIQSTEITIPDGAKILDVRQYNNEGYFYVSTGELDISPALGTPGVNTYTVTPNRAAGYRDQNQTSSVSYRMQVLVKGSCELKDASEGLPIPIITSTSIVQHMAYTETPLPEQLLTRTPSARLYYTKPTFIFQPLSSAIIVGFGPEADFDLRVVNNSSSTGDVGFNWIKIPANSNITIVGAEDITSSSIPLNIVQVGDDSYVEIGNLDAGETKDIRVSATYTSCTDVPVDFSLGWDCDAYPTNYGDVSSVCYDNTVQLTLQPAAGQVQQTITEPQPVGPFAMCDTIIYDVEYSSAQVATTINPESSLTLFNGASAVSITKIEAEYPAGSNNWEDLVSTISGGDTYVSPIIHSAMTPLYGGIPGTGAVGPSVNDRKVIVRYTLQTTCDFVSNSPLTFTVSGDVPCGEPTVGNGSKSVSNGIEIIGLDATYDALSTISLPDFANPDGGHIDGCSSQETINIFTTISELPSSPGASTGDFDYGRVVLPTGVTYVDGSFVNLGANVLTYVSSSPNELIVKYPSGLFDQDQTEFEFDIIPDAGYCEEDATVSYLAYIQNDTGASCGGTSCGGNLIATGTSSESLDIKKAAVVINLDSAIGSVTVLDELITAAFTIDNTSDVEVTAPATIGAYFDVNLDGVYDAGDLELGSHIITSAIPAGGSISESIQFTATPTQACNILLVMKVDENPCICVPASVSMGGSPSVLTGIGGSNVPVCEAYAGSSVELGSPNNPDYTYVWTGLTATDDITYLDAPTTAQPNFVYGGPKLAATTTFTYQVEITRPGGCTSTDTVDVTVGYIEDPVISSSELEICSDEYLSVTFGNTLSDDEIIKIWKNAALTTPANLPNTSGIWTSTELYPAGTGNIYATVENTVTGCRTDAITIAYTITDCVADLVTTKSVSPTTASIGQDVVFTINVSNIGSSVDKNVTLSDVLPNNVAYVSDNSSGTYNRVTGLWTVGEIASGSSASLEITANINAEAAGVQ</sequence>
<dbReference type="PANTHER" id="PTHR34819">
    <property type="entry name" value="LARGE CYSTEINE-RICH PERIPLASMIC PROTEIN OMCB"/>
    <property type="match status" value="1"/>
</dbReference>
<dbReference type="InterPro" id="IPR001434">
    <property type="entry name" value="OmcB-like_DUF11"/>
</dbReference>
<dbReference type="STRING" id="221126.SAMN04489722_1201"/>
<dbReference type="NCBIfam" id="TIGR01451">
    <property type="entry name" value="B_ant_repeat"/>
    <property type="match status" value="1"/>
</dbReference>
<dbReference type="InterPro" id="IPR051172">
    <property type="entry name" value="Chlamydia_OmcB"/>
</dbReference>
<evidence type="ECO:0000313" key="3">
    <source>
        <dbReference type="Proteomes" id="UP000029643"/>
    </source>
</evidence>
<evidence type="ECO:0000259" key="1">
    <source>
        <dbReference type="Pfam" id="PF01345"/>
    </source>
</evidence>
<comment type="caution">
    <text evidence="2">The sequence shown here is derived from an EMBL/GenBank/DDBJ whole genome shotgun (WGS) entry which is preliminary data.</text>
</comment>
<proteinExistence type="predicted"/>
<dbReference type="InterPro" id="IPR047589">
    <property type="entry name" value="DUF11_rpt"/>
</dbReference>
<dbReference type="PANTHER" id="PTHR34819:SF5">
    <property type="entry name" value="CONSERVED REPEAT DOMAIN PROTEIN"/>
    <property type="match status" value="1"/>
</dbReference>
<feature type="domain" description="DUF11" evidence="1">
    <location>
        <begin position="1198"/>
        <end position="1283"/>
    </location>
</feature>
<dbReference type="EMBL" id="BBNU01000036">
    <property type="protein sequence ID" value="GAL82607.1"/>
    <property type="molecule type" value="Genomic_DNA"/>
</dbReference>
<dbReference type="RefSeq" id="WP_042501624.1">
    <property type="nucleotide sequence ID" value="NZ_BBNU01000036.1"/>
</dbReference>
<gene>
    <name evidence="2" type="ORF">JCM19274_241</name>
</gene>